<dbReference type="Proteomes" id="UP000630864">
    <property type="component" value="Unassembled WGS sequence"/>
</dbReference>
<gene>
    <name evidence="2" type="ORF">PSE10A_52510</name>
</gene>
<dbReference type="EMBL" id="BMZW01000049">
    <property type="protein sequence ID" value="GFZ62740.1"/>
    <property type="molecule type" value="Genomic_DNA"/>
</dbReference>
<dbReference type="SUPFAM" id="SSF53383">
    <property type="entry name" value="PLP-dependent transferases"/>
    <property type="match status" value="1"/>
</dbReference>
<evidence type="ECO:0000313" key="3">
    <source>
        <dbReference type="Proteomes" id="UP000630864"/>
    </source>
</evidence>
<dbReference type="Pfam" id="PF00155">
    <property type="entry name" value="Aminotran_1_2"/>
    <property type="match status" value="1"/>
</dbReference>
<evidence type="ECO:0000259" key="1">
    <source>
        <dbReference type="Pfam" id="PF00155"/>
    </source>
</evidence>
<dbReference type="InterPro" id="IPR004839">
    <property type="entry name" value="Aminotransferase_I/II_large"/>
</dbReference>
<dbReference type="InterPro" id="IPR051446">
    <property type="entry name" value="HTH_trans_reg/aminotransferase"/>
</dbReference>
<dbReference type="GO" id="GO:0030170">
    <property type="term" value="F:pyridoxal phosphate binding"/>
    <property type="evidence" value="ECO:0007669"/>
    <property type="project" value="InterPro"/>
</dbReference>
<feature type="domain" description="Aminotransferase class I/classII large" evidence="1">
    <location>
        <begin position="14"/>
        <end position="289"/>
    </location>
</feature>
<evidence type="ECO:0000313" key="2">
    <source>
        <dbReference type="EMBL" id="GFZ62740.1"/>
    </source>
</evidence>
<organism evidence="2 3">
    <name type="scientific">Pseudomonas amygdali pv. eriobotryae</name>
    <dbReference type="NCBI Taxonomy" id="129137"/>
    <lineage>
        <taxon>Bacteria</taxon>
        <taxon>Pseudomonadati</taxon>
        <taxon>Pseudomonadota</taxon>
        <taxon>Gammaproteobacteria</taxon>
        <taxon>Pseudomonadales</taxon>
        <taxon>Pseudomonadaceae</taxon>
        <taxon>Pseudomonas</taxon>
        <taxon>Pseudomonas amygdali</taxon>
    </lineage>
</organism>
<dbReference type="PANTHER" id="PTHR46577">
    <property type="entry name" value="HTH-TYPE TRANSCRIPTIONAL REGULATORY PROTEIN GABR"/>
    <property type="match status" value="1"/>
</dbReference>
<dbReference type="InterPro" id="IPR015424">
    <property type="entry name" value="PyrdxlP-dep_Trfase"/>
</dbReference>
<reference evidence="2" key="1">
    <citation type="submission" date="2020-09" db="EMBL/GenBank/DDBJ databases">
        <title>Pseudomonas syringae pv. eriobotryae genome sequence causing loquat canker disease.</title>
        <authorList>
            <person name="Fukuda S."/>
            <person name="Tashiro H."/>
            <person name="Nagano Y."/>
        </authorList>
    </citation>
    <scope>NUCLEOTIDE SEQUENCE</scope>
    <source>
        <strain evidence="2">AM001</strain>
    </source>
</reference>
<dbReference type="PANTHER" id="PTHR46577:SF1">
    <property type="entry name" value="HTH-TYPE TRANSCRIPTIONAL REGULATORY PROTEIN GABR"/>
    <property type="match status" value="1"/>
</dbReference>
<protein>
    <recommendedName>
        <fullName evidence="1">Aminotransferase class I/classII large domain-containing protein</fullName>
    </recommendedName>
</protein>
<sequence length="314" mass="34027">MIAPLRAALVATWPYQAQAWTTAGGGTEGIMHALQAVTTPGDKVAIEDPTSPRLLGVLELLKLKAVPVKSDLQGPQVASLKSALAKKPAVFLYQLRAQVPTGSALSASRRDQLAELLKTHPDVTVIEDDHMGILTNTPAHSMGELLPERTVTGRGYCRAFGTDLRTSVLGGSARIIKEIEDFRSARVTMTSRIFQGALSFLLTDAGSVANLERTRARYAYRRQTLTKELQARGFKVEEGTGLTIWMPVKDETSALVNLASRGVILARGSNCCLTPAYPHLRITISRLPDGLEEIQELADLIAEGLAQPRSEDFD</sequence>
<dbReference type="Gene3D" id="3.40.640.10">
    <property type="entry name" value="Type I PLP-dependent aspartate aminotransferase-like (Major domain)"/>
    <property type="match status" value="1"/>
</dbReference>
<proteinExistence type="predicted"/>
<accession>A0A9P3AJ83</accession>
<name>A0A9P3AJ83_PSEA0</name>
<dbReference type="CDD" id="cd00609">
    <property type="entry name" value="AAT_like"/>
    <property type="match status" value="1"/>
</dbReference>
<dbReference type="AlphaFoldDB" id="A0A9P3AJ83"/>
<comment type="caution">
    <text evidence="2">The sequence shown here is derived from an EMBL/GenBank/DDBJ whole genome shotgun (WGS) entry which is preliminary data.</text>
</comment>
<dbReference type="InterPro" id="IPR015421">
    <property type="entry name" value="PyrdxlP-dep_Trfase_major"/>
</dbReference>